<dbReference type="SUPFAM" id="SSF52172">
    <property type="entry name" value="CheY-like"/>
    <property type="match status" value="1"/>
</dbReference>
<dbReference type="CDD" id="cd00082">
    <property type="entry name" value="HisKA"/>
    <property type="match status" value="1"/>
</dbReference>
<dbReference type="PROSITE" id="PS50109">
    <property type="entry name" value="HIS_KIN"/>
    <property type="match status" value="1"/>
</dbReference>
<dbReference type="InterPro" id="IPR001789">
    <property type="entry name" value="Sig_transdc_resp-reg_receiver"/>
</dbReference>
<gene>
    <name evidence="10" type="ORF">EPUS_01163</name>
</gene>
<dbReference type="Gene3D" id="1.10.287.130">
    <property type="match status" value="1"/>
</dbReference>
<dbReference type="InterPro" id="IPR029016">
    <property type="entry name" value="GAF-like_dom_sf"/>
</dbReference>
<dbReference type="InterPro" id="IPR011006">
    <property type="entry name" value="CheY-like_superfamily"/>
</dbReference>
<protein>
    <recommendedName>
        <fullName evidence="2">histidine kinase</fullName>
        <ecNumber evidence="2">2.7.13.3</ecNumber>
    </recommendedName>
</protein>
<dbReference type="PANTHER" id="PTHR43047">
    <property type="entry name" value="TWO-COMPONENT HISTIDINE PROTEIN KINASE"/>
    <property type="match status" value="1"/>
</dbReference>
<evidence type="ECO:0000256" key="5">
    <source>
        <dbReference type="ARBA" id="ARBA00022777"/>
    </source>
</evidence>
<dbReference type="GO" id="GO:0000155">
    <property type="term" value="F:phosphorelay sensor kinase activity"/>
    <property type="evidence" value="ECO:0007669"/>
    <property type="project" value="InterPro"/>
</dbReference>
<dbReference type="SMART" id="SM00388">
    <property type="entry name" value="HisKA"/>
    <property type="match status" value="1"/>
</dbReference>
<feature type="region of interest" description="Disordered" evidence="7">
    <location>
        <begin position="243"/>
        <end position="330"/>
    </location>
</feature>
<evidence type="ECO:0000256" key="3">
    <source>
        <dbReference type="ARBA" id="ARBA00022553"/>
    </source>
</evidence>
<dbReference type="CDD" id="cd17546">
    <property type="entry name" value="REC_hyHK_CKI1_RcsC-like"/>
    <property type="match status" value="1"/>
</dbReference>
<keyword evidence="4" id="KW-0808">Transferase</keyword>
<dbReference type="Gene3D" id="3.30.565.10">
    <property type="entry name" value="Histidine kinase-like ATPase, C-terminal domain"/>
    <property type="match status" value="1"/>
</dbReference>
<feature type="region of interest" description="Disordered" evidence="7">
    <location>
        <begin position="1084"/>
        <end position="1107"/>
    </location>
</feature>
<feature type="modified residue" description="4-aspartylphosphate" evidence="6">
    <location>
        <position position="1183"/>
    </location>
</feature>
<dbReference type="Gene3D" id="3.40.50.2300">
    <property type="match status" value="1"/>
</dbReference>
<evidence type="ECO:0000313" key="10">
    <source>
        <dbReference type="EMBL" id="ERF69206.1"/>
    </source>
</evidence>
<dbReference type="OMA" id="KRAAIWG"/>
<dbReference type="eggNOG" id="KOG0519">
    <property type="taxonomic scope" value="Eukaryota"/>
</dbReference>
<dbReference type="SMART" id="SM00448">
    <property type="entry name" value="REC"/>
    <property type="match status" value="1"/>
</dbReference>
<dbReference type="Pfam" id="PF00072">
    <property type="entry name" value="Response_reg"/>
    <property type="match status" value="1"/>
</dbReference>
<dbReference type="AlphaFoldDB" id="U1GBZ9"/>
<dbReference type="SMART" id="SM00387">
    <property type="entry name" value="HATPase_c"/>
    <property type="match status" value="1"/>
</dbReference>
<dbReference type="InterPro" id="IPR005467">
    <property type="entry name" value="His_kinase_dom"/>
</dbReference>
<dbReference type="InterPro" id="IPR004358">
    <property type="entry name" value="Sig_transdc_His_kin-like_C"/>
</dbReference>
<evidence type="ECO:0000256" key="2">
    <source>
        <dbReference type="ARBA" id="ARBA00012438"/>
    </source>
</evidence>
<dbReference type="PRINTS" id="PR00344">
    <property type="entry name" value="BCTRLSENSOR"/>
</dbReference>
<dbReference type="Pfam" id="PF00512">
    <property type="entry name" value="HisKA"/>
    <property type="match status" value="1"/>
</dbReference>
<dbReference type="EMBL" id="KE721469">
    <property type="protein sequence ID" value="ERF69206.1"/>
    <property type="molecule type" value="Genomic_DNA"/>
</dbReference>
<feature type="domain" description="Histidine kinase" evidence="8">
    <location>
        <begin position="574"/>
        <end position="855"/>
    </location>
</feature>
<dbReference type="InterPro" id="IPR003594">
    <property type="entry name" value="HATPase_dom"/>
</dbReference>
<name>U1GBZ9_ENDPU</name>
<dbReference type="InterPro" id="IPR036890">
    <property type="entry name" value="HATPase_C_sf"/>
</dbReference>
<proteinExistence type="predicted"/>
<keyword evidence="3 6" id="KW-0597">Phosphoprotein</keyword>
<evidence type="ECO:0000313" key="11">
    <source>
        <dbReference type="Proteomes" id="UP000019373"/>
    </source>
</evidence>
<dbReference type="Gene3D" id="3.30.450.40">
    <property type="match status" value="1"/>
</dbReference>
<evidence type="ECO:0000256" key="1">
    <source>
        <dbReference type="ARBA" id="ARBA00000085"/>
    </source>
</evidence>
<comment type="catalytic activity">
    <reaction evidence="1">
        <text>ATP + protein L-histidine = ADP + protein N-phospho-L-histidine.</text>
        <dbReference type="EC" id="2.7.13.3"/>
    </reaction>
</comment>
<organism evidence="10 11">
    <name type="scientific">Endocarpon pusillum (strain Z07020 / HMAS-L-300199)</name>
    <name type="common">Lichen-forming fungus</name>
    <dbReference type="NCBI Taxonomy" id="1263415"/>
    <lineage>
        <taxon>Eukaryota</taxon>
        <taxon>Fungi</taxon>
        <taxon>Dikarya</taxon>
        <taxon>Ascomycota</taxon>
        <taxon>Pezizomycotina</taxon>
        <taxon>Eurotiomycetes</taxon>
        <taxon>Chaetothyriomycetidae</taxon>
        <taxon>Verrucariales</taxon>
        <taxon>Verrucariaceae</taxon>
        <taxon>Endocarpon</taxon>
    </lineage>
</organism>
<keyword evidence="5" id="KW-0418">Kinase</keyword>
<dbReference type="FunFam" id="1.10.287.130:FF:000023">
    <property type="entry name" value="Sensor histidine kinase/response regulator, putative"/>
    <property type="match status" value="1"/>
</dbReference>
<feature type="domain" description="Response regulatory" evidence="9">
    <location>
        <begin position="1130"/>
        <end position="1261"/>
    </location>
</feature>
<dbReference type="GeneID" id="19236221"/>
<keyword evidence="11" id="KW-1185">Reference proteome</keyword>
<evidence type="ECO:0000259" key="8">
    <source>
        <dbReference type="PROSITE" id="PS50109"/>
    </source>
</evidence>
<dbReference type="PANTHER" id="PTHR43047:SF72">
    <property type="entry name" value="OSMOSENSING HISTIDINE PROTEIN KINASE SLN1"/>
    <property type="match status" value="1"/>
</dbReference>
<dbReference type="Proteomes" id="UP000019373">
    <property type="component" value="Unassembled WGS sequence"/>
</dbReference>
<feature type="compositionally biased region" description="Basic and acidic residues" evidence="7">
    <location>
        <begin position="255"/>
        <end position="265"/>
    </location>
</feature>
<feature type="compositionally biased region" description="Low complexity" evidence="7">
    <location>
        <begin position="308"/>
        <end position="323"/>
    </location>
</feature>
<dbReference type="RefSeq" id="XP_007805266.1">
    <property type="nucleotide sequence ID" value="XM_007807075.1"/>
</dbReference>
<dbReference type="PROSITE" id="PS50110">
    <property type="entry name" value="RESPONSE_REGULATORY"/>
    <property type="match status" value="1"/>
</dbReference>
<evidence type="ECO:0000259" key="9">
    <source>
        <dbReference type="PROSITE" id="PS50110"/>
    </source>
</evidence>
<accession>U1GBZ9</accession>
<dbReference type="SUPFAM" id="SSF55874">
    <property type="entry name" value="ATPase domain of HSP90 chaperone/DNA topoisomerase II/histidine kinase"/>
    <property type="match status" value="1"/>
</dbReference>
<feature type="compositionally biased region" description="Low complexity" evidence="7">
    <location>
        <begin position="1092"/>
        <end position="1103"/>
    </location>
</feature>
<dbReference type="EC" id="2.7.13.3" evidence="2"/>
<dbReference type="OrthoDB" id="303614at2759"/>
<evidence type="ECO:0000256" key="6">
    <source>
        <dbReference type="PROSITE-ProRule" id="PRU00169"/>
    </source>
</evidence>
<dbReference type="HOGENOM" id="CLU_002763_0_0_1"/>
<dbReference type="Pfam" id="PF02518">
    <property type="entry name" value="HATPase_c"/>
    <property type="match status" value="1"/>
</dbReference>
<evidence type="ECO:0000256" key="7">
    <source>
        <dbReference type="SAM" id="MobiDB-lite"/>
    </source>
</evidence>
<dbReference type="GO" id="GO:0005886">
    <property type="term" value="C:plasma membrane"/>
    <property type="evidence" value="ECO:0007669"/>
    <property type="project" value="TreeGrafter"/>
</dbReference>
<dbReference type="GO" id="GO:0009927">
    <property type="term" value="F:histidine phosphotransfer kinase activity"/>
    <property type="evidence" value="ECO:0007669"/>
    <property type="project" value="TreeGrafter"/>
</dbReference>
<dbReference type="SUPFAM" id="SSF55781">
    <property type="entry name" value="GAF domain-like"/>
    <property type="match status" value="1"/>
</dbReference>
<reference evidence="11" key="1">
    <citation type="journal article" date="2014" name="BMC Genomics">
        <title>Genome characteristics reveal the impact of lichenization on lichen-forming fungus Endocarpon pusillum Hedwig (Verrucariales, Ascomycota).</title>
        <authorList>
            <person name="Wang Y.-Y."/>
            <person name="Liu B."/>
            <person name="Zhang X.-Y."/>
            <person name="Zhou Q.-M."/>
            <person name="Zhang T."/>
            <person name="Li H."/>
            <person name="Yu Y.-F."/>
            <person name="Zhang X.-L."/>
            <person name="Hao X.-Y."/>
            <person name="Wang M."/>
            <person name="Wang L."/>
            <person name="Wei J.-C."/>
        </authorList>
    </citation>
    <scope>NUCLEOTIDE SEQUENCE [LARGE SCALE GENOMIC DNA]</scope>
    <source>
        <strain evidence="11">Z07020 / HMAS-L-300199</strain>
    </source>
</reference>
<sequence length="1278" mass="140227">MSTVEEQRVIELYKYYLSDHVSDEELVSQPGETDTSPSKPIDFGAQVIGTGIDETSQISSPHTTLTALCQLAAIRLGVQRVGISLVAQHAQYILAESTRTLNLRDSTKSDEAEDSLWMGLTQCNRIGNLCENTICLPAARDADVPLCFVVPDLRQDPRFRHAPYVAGRPFLKFYCGTPITTASNFNIGSFWVLDDRLLSEFTSDQKRLFGTISSLVMRQLEMYREVAERQRAMKMGQALSSFVEGKVPIPRPQTHKQESPFDEPSKATYDPADDSTSRSAITAPQDHAYDREQVQNSRLVTLKEDSSMDSQDTSSTSVHSSFSDESEPEENIDLTFARAAYLIREALDVQCCVFLDSASSQVTDSTGDSNKGLDRMDSISKIVHARGRRVREAANNGAATWSTANDGVSAEVLAYAADSGSSLGCDSPASGNDFQPIDAGLLDGLTKRYPNGTMWTFGEAGLITPPENIRPAQLSGRRASSSSVKAWKRQRESDAASLKPYFPHARQLIFAPLFDAAVERLTAGCFAFTSRRSRVMTVESEVVFLKTFVNNVGAEISRMNTIAADRSKSDFIGSISHELRSPLHGLLAAAEFLEETQLDSYQKSLIATQVSCGKTLLQVIEHVLDFSKINSLAHDEPTTREQDKKRMLGTKIQALSVVTDIAELFEEVIEGSVAGKDHIVRDTAALNSRPSSRSMSTDDLAQKLQHNSLQIPSSKDVYERVAVLLDFDYQKDWTFTTQPGALRRILMNVLGNALKYTDSGYVKIRLSMAEPEIIENADSPSMITLSVADTGKGISKSFLRTRLFRPFNQEDHLSTGCGLGLSIVKSLVASLKGTLQIQSEQGVGTTVSIKLPLIRGKQNSARHTPLGLSHSDTQFVSPLSIISPTVAVLRPVKRGSAPGGHVVGNDAAVREEIRTSVLKTMLNWLQMRPFDPTEETGYAEYVIFLADEISAIEIDQSMKDSKAIALLPHNLTKGGTEDWLARNFSSFETITAPFGPRKLARTVAAYADNTPSQSKSPRRKFGACVLNQAESDDAETPSAAGRSQKTLFGKTQDVDAINPNPHSIQAVRGLTEITNCAHTEYEKVEASDMGRTSDQSSSVTQTDGVENLLPQTKQEDISDHRAVARKDCARLLLVDDNKINLNLLETFVKRHKRKPAYDSAENGHLAVNAARQNHSGYDLIFMDVSMPVMDGLQATREIRKLEKERVAEMGEAAAPPPALIVALTGLADGRNQEDAFASGVDLFMTKPTKFKEIGSLIEEWYGKAAQTTRVRSSESPND</sequence>
<dbReference type="SUPFAM" id="SSF47384">
    <property type="entry name" value="Homodimeric domain of signal transducing histidine kinase"/>
    <property type="match status" value="1"/>
</dbReference>
<dbReference type="InterPro" id="IPR036097">
    <property type="entry name" value="HisK_dim/P_sf"/>
</dbReference>
<dbReference type="InterPro" id="IPR003661">
    <property type="entry name" value="HisK_dim/P_dom"/>
</dbReference>
<evidence type="ECO:0000256" key="4">
    <source>
        <dbReference type="ARBA" id="ARBA00022679"/>
    </source>
</evidence>